<accession>A0A7W4W6P3</accession>
<evidence type="ECO:0000256" key="6">
    <source>
        <dbReference type="ARBA" id="ARBA00023136"/>
    </source>
</evidence>
<reference evidence="8 9" key="1">
    <citation type="submission" date="2020-08" db="EMBL/GenBank/DDBJ databases">
        <title>Genomic Encyclopedia of Type Strains, Phase III (KMG-III): the genomes of soil and plant-associated and newly described type strains.</title>
        <authorList>
            <person name="Whitman W."/>
        </authorList>
    </citation>
    <scope>NUCLEOTIDE SEQUENCE [LARGE SCALE GENOMIC DNA]</scope>
    <source>
        <strain evidence="8 9">CECT 8654</strain>
    </source>
</reference>
<dbReference type="PANTHER" id="PTHR36838">
    <property type="entry name" value="AUXIN EFFLUX CARRIER FAMILY PROTEIN"/>
    <property type="match status" value="1"/>
</dbReference>
<feature type="transmembrane region" description="Helical" evidence="7">
    <location>
        <begin position="149"/>
        <end position="168"/>
    </location>
</feature>
<feature type="transmembrane region" description="Helical" evidence="7">
    <location>
        <begin position="34"/>
        <end position="52"/>
    </location>
</feature>
<dbReference type="EMBL" id="JACHWY010000002">
    <property type="protein sequence ID" value="MBB3048058.1"/>
    <property type="molecule type" value="Genomic_DNA"/>
</dbReference>
<dbReference type="Pfam" id="PF03547">
    <property type="entry name" value="Mem_trans"/>
    <property type="match status" value="1"/>
</dbReference>
<sequence length="291" mass="30352">MFATITPVIVPIVVCIALGIWWGRSQPNFPSTFVGDLVMKIGAPALIIGTLGTTELQLNALLEVAGAALVLLGITAVFAIIACLICRWPLRDIGVPLVAGNSGNMGLPLCLFAFGPEGLALSLGVFVLFSLTHFTLGSAVLTEKVPGPTLLKSPVVWSGLLAIGLVAVDYEFPVTLSNTLNLLGGMAIPLMLLTLGVSLVELKLKDVGTALWMGAMRIVVSVSAGVLTVTLLDLDGVLRGVILLQAATPAAVFNYLLAHQYRRSPEAVAGLVMASTLISFATIPLVLAFIV</sequence>
<evidence type="ECO:0008006" key="10">
    <source>
        <dbReference type="Google" id="ProtNLM"/>
    </source>
</evidence>
<dbReference type="GO" id="GO:0016020">
    <property type="term" value="C:membrane"/>
    <property type="evidence" value="ECO:0007669"/>
    <property type="project" value="UniProtKB-SubCell"/>
</dbReference>
<evidence type="ECO:0000256" key="3">
    <source>
        <dbReference type="ARBA" id="ARBA00022475"/>
    </source>
</evidence>
<evidence type="ECO:0000256" key="2">
    <source>
        <dbReference type="ARBA" id="ARBA00022448"/>
    </source>
</evidence>
<evidence type="ECO:0000256" key="1">
    <source>
        <dbReference type="ARBA" id="ARBA00004141"/>
    </source>
</evidence>
<feature type="transmembrane region" description="Helical" evidence="7">
    <location>
        <begin position="180"/>
        <end position="199"/>
    </location>
</feature>
<protein>
    <recommendedName>
        <fullName evidence="10">Transporter</fullName>
    </recommendedName>
</protein>
<keyword evidence="4 7" id="KW-0812">Transmembrane</keyword>
<feature type="transmembrane region" description="Helical" evidence="7">
    <location>
        <begin position="237"/>
        <end position="257"/>
    </location>
</feature>
<organism evidence="8 9">
    <name type="scientific">Litorivivens lipolytica</name>
    <dbReference type="NCBI Taxonomy" id="1524264"/>
    <lineage>
        <taxon>Bacteria</taxon>
        <taxon>Pseudomonadati</taxon>
        <taxon>Pseudomonadota</taxon>
        <taxon>Gammaproteobacteria</taxon>
        <taxon>Litorivivens</taxon>
    </lineage>
</organism>
<evidence type="ECO:0000256" key="7">
    <source>
        <dbReference type="SAM" id="Phobius"/>
    </source>
</evidence>
<keyword evidence="2" id="KW-0813">Transport</keyword>
<evidence type="ECO:0000313" key="8">
    <source>
        <dbReference type="EMBL" id="MBB3048058.1"/>
    </source>
</evidence>
<dbReference type="RefSeq" id="WP_183410826.1">
    <property type="nucleotide sequence ID" value="NZ_JACHWY010000002.1"/>
</dbReference>
<dbReference type="AlphaFoldDB" id="A0A7W4W6P3"/>
<keyword evidence="6 7" id="KW-0472">Membrane</keyword>
<dbReference type="GO" id="GO:0055085">
    <property type="term" value="P:transmembrane transport"/>
    <property type="evidence" value="ECO:0007669"/>
    <property type="project" value="InterPro"/>
</dbReference>
<feature type="transmembrane region" description="Helical" evidence="7">
    <location>
        <begin position="269"/>
        <end position="290"/>
    </location>
</feature>
<feature type="transmembrane region" description="Helical" evidence="7">
    <location>
        <begin position="64"/>
        <end position="86"/>
    </location>
</feature>
<comment type="subcellular location">
    <subcellularLocation>
        <location evidence="1">Membrane</location>
        <topology evidence="1">Multi-pass membrane protein</topology>
    </subcellularLocation>
</comment>
<evidence type="ECO:0000313" key="9">
    <source>
        <dbReference type="Proteomes" id="UP000537130"/>
    </source>
</evidence>
<dbReference type="PANTHER" id="PTHR36838:SF1">
    <property type="entry name" value="SLR1864 PROTEIN"/>
    <property type="match status" value="1"/>
</dbReference>
<gene>
    <name evidence="8" type="ORF">FHR99_002324</name>
</gene>
<feature type="transmembrane region" description="Helical" evidence="7">
    <location>
        <begin position="120"/>
        <end position="142"/>
    </location>
</feature>
<evidence type="ECO:0000256" key="4">
    <source>
        <dbReference type="ARBA" id="ARBA00022692"/>
    </source>
</evidence>
<dbReference type="Proteomes" id="UP000537130">
    <property type="component" value="Unassembled WGS sequence"/>
</dbReference>
<comment type="caution">
    <text evidence="8">The sequence shown here is derived from an EMBL/GenBank/DDBJ whole genome shotgun (WGS) entry which is preliminary data.</text>
</comment>
<keyword evidence="9" id="KW-1185">Reference proteome</keyword>
<keyword evidence="5 7" id="KW-1133">Transmembrane helix</keyword>
<keyword evidence="3" id="KW-1003">Cell membrane</keyword>
<proteinExistence type="predicted"/>
<feature type="transmembrane region" description="Helical" evidence="7">
    <location>
        <begin position="93"/>
        <end position="114"/>
    </location>
</feature>
<feature type="transmembrane region" description="Helical" evidence="7">
    <location>
        <begin position="6"/>
        <end position="22"/>
    </location>
</feature>
<name>A0A7W4W6P3_9GAMM</name>
<dbReference type="InterPro" id="IPR004776">
    <property type="entry name" value="Mem_transp_PIN-like"/>
</dbReference>
<evidence type="ECO:0000256" key="5">
    <source>
        <dbReference type="ARBA" id="ARBA00022989"/>
    </source>
</evidence>
<feature type="transmembrane region" description="Helical" evidence="7">
    <location>
        <begin position="211"/>
        <end position="231"/>
    </location>
</feature>